<accession>A0A445MUL1</accession>
<evidence type="ECO:0000313" key="1">
    <source>
        <dbReference type="EMBL" id="SPD73187.1"/>
    </source>
</evidence>
<dbReference type="Pfam" id="PF05635">
    <property type="entry name" value="23S_rRNA_IVP"/>
    <property type="match status" value="1"/>
</dbReference>
<sequence length="120" mass="13357">MKDNPVLDKSYSFALKTIELYRTLCEQNEFVISKQLLRAGTGIGANVEEAAAGQSKKDFAAKMAIASKEAGETNYWLRLLRDSRLCAADDLKQLISESEELVKLLTAIVKTSQKRLKGNF</sequence>
<proteinExistence type="predicted"/>
<dbReference type="Gene3D" id="1.20.1440.60">
    <property type="entry name" value="23S rRNA-intervening sequence"/>
    <property type="match status" value="1"/>
</dbReference>
<evidence type="ECO:0008006" key="2">
    <source>
        <dbReference type="Google" id="ProtNLM"/>
    </source>
</evidence>
<dbReference type="InterPro" id="IPR012657">
    <property type="entry name" value="23S_rRNA-intervening_sequence"/>
</dbReference>
<dbReference type="AlphaFoldDB" id="A0A445MUL1"/>
<dbReference type="EMBL" id="OJIN01000082">
    <property type="protein sequence ID" value="SPD73187.1"/>
    <property type="molecule type" value="Genomic_DNA"/>
</dbReference>
<reference evidence="1" key="1">
    <citation type="submission" date="2018-01" db="EMBL/GenBank/DDBJ databases">
        <authorList>
            <person name="Regsiter A."/>
            <person name="William W."/>
        </authorList>
    </citation>
    <scope>NUCLEOTIDE SEQUENCE</scope>
    <source>
        <strain evidence="1">TRIP AH-1</strain>
    </source>
</reference>
<dbReference type="NCBIfam" id="TIGR02436">
    <property type="entry name" value="four helix bundle protein"/>
    <property type="match status" value="1"/>
</dbReference>
<dbReference type="PANTHER" id="PTHR38471">
    <property type="entry name" value="FOUR HELIX BUNDLE PROTEIN"/>
    <property type="match status" value="1"/>
</dbReference>
<name>A0A445MUL1_9BACT</name>
<dbReference type="InterPro" id="IPR036583">
    <property type="entry name" value="23S_rRNA_IVS_sf"/>
</dbReference>
<gene>
    <name evidence="1" type="ORF">PITCH_A1720011</name>
</gene>
<dbReference type="SUPFAM" id="SSF158446">
    <property type="entry name" value="IVS-encoded protein-like"/>
    <property type="match status" value="1"/>
</dbReference>
<protein>
    <recommendedName>
        <fullName evidence="2">Four helix bundle protein</fullName>
    </recommendedName>
</protein>
<dbReference type="PIRSF" id="PIRSF035652">
    <property type="entry name" value="CHP02436"/>
    <property type="match status" value="1"/>
</dbReference>
<dbReference type="PANTHER" id="PTHR38471:SF2">
    <property type="entry name" value="FOUR HELIX BUNDLE PROTEIN"/>
    <property type="match status" value="1"/>
</dbReference>
<organism evidence="1">
    <name type="scientific">uncultured Desulfobacterium sp</name>
    <dbReference type="NCBI Taxonomy" id="201089"/>
    <lineage>
        <taxon>Bacteria</taxon>
        <taxon>Pseudomonadati</taxon>
        <taxon>Thermodesulfobacteriota</taxon>
        <taxon>Desulfobacteria</taxon>
        <taxon>Desulfobacterales</taxon>
        <taxon>Desulfobacteriaceae</taxon>
        <taxon>Desulfobacterium</taxon>
        <taxon>environmental samples</taxon>
    </lineage>
</organism>